<comment type="caution">
    <text evidence="1">The sequence shown here is derived from an EMBL/GenBank/DDBJ whole genome shotgun (WGS) entry which is preliminary data.</text>
</comment>
<proteinExistence type="predicted"/>
<evidence type="ECO:0000313" key="1">
    <source>
        <dbReference type="EMBL" id="TMS58072.1"/>
    </source>
</evidence>
<dbReference type="EMBL" id="AKCV02000016">
    <property type="protein sequence ID" value="TMS58072.1"/>
    <property type="molecule type" value="Genomic_DNA"/>
</dbReference>
<dbReference type="Proteomes" id="UP000004277">
    <property type="component" value="Unassembled WGS sequence"/>
</dbReference>
<reference evidence="1" key="1">
    <citation type="submission" date="2019-05" db="EMBL/GenBank/DDBJ databases">
        <title>Revised genome assembly of Burkholderiaceae (previously Ralstonia) sp. PBA.</title>
        <authorList>
            <person name="Gan H.M."/>
        </authorList>
    </citation>
    <scope>NUCLEOTIDE SEQUENCE</scope>
    <source>
        <strain evidence="1">PBA</strain>
    </source>
</reference>
<protein>
    <submittedName>
        <fullName evidence="1">Prepilin peptidase</fullName>
    </submittedName>
</protein>
<name>A0ACD3SPI2_9BURK</name>
<gene>
    <name evidence="1" type="ORF">MW7_009705</name>
</gene>
<evidence type="ECO:0000313" key="2">
    <source>
        <dbReference type="Proteomes" id="UP000004277"/>
    </source>
</evidence>
<sequence>MLEPLAQLDPTLWIALAALVGLLVGSFLNVVVHRLPLMMEREEANYLAELRHEPLPYPERYDLVAPRSACPACGHTISALENVPVLSYLWLRGRCRGCGTPISSRYPLLELASAVLTGLVAWHFGPSWQALGGIVLVWTLLALTLIDADTQLLPDQLTLPLLWLGLLLNLNGIFVPLADAVIGAMAGYLSLWSVYWVFKLVRGKEGMGYGDFKLMAALGAWFGWQALPALILLSSVVGLVFGVWRIVSGRQERDAPFPFGPFIAGAGILVLLFGGLLPLLVPLLAPLP</sequence>
<accession>A0ACD3SPI2</accession>
<keyword evidence="2" id="KW-1185">Reference proteome</keyword>
<organism evidence="1 2">
    <name type="scientific">Imbroritus primus</name>
    <dbReference type="NCBI Taxonomy" id="3058603"/>
    <lineage>
        <taxon>Bacteria</taxon>
        <taxon>Pseudomonadati</taxon>
        <taxon>Pseudomonadota</taxon>
        <taxon>Betaproteobacteria</taxon>
        <taxon>Burkholderiales</taxon>
        <taxon>Burkholderiaceae</taxon>
        <taxon>Imbroritus</taxon>
    </lineage>
</organism>